<organism evidence="4 5">
    <name type="scientific">Paenibacillus sepulcri</name>
    <dbReference type="NCBI Taxonomy" id="359917"/>
    <lineage>
        <taxon>Bacteria</taxon>
        <taxon>Bacillati</taxon>
        <taxon>Bacillota</taxon>
        <taxon>Bacilli</taxon>
        <taxon>Bacillales</taxon>
        <taxon>Paenibacillaceae</taxon>
        <taxon>Paenibacillus</taxon>
    </lineage>
</organism>
<accession>A0ABS7CNW4</accession>
<keyword evidence="5" id="KW-1185">Reference proteome</keyword>
<feature type="non-terminal residue" evidence="4">
    <location>
        <position position="98"/>
    </location>
</feature>
<feature type="non-terminal residue" evidence="4">
    <location>
        <position position="1"/>
    </location>
</feature>
<feature type="domain" description="HTH araC/xylS-type" evidence="3">
    <location>
        <begin position="35"/>
        <end position="98"/>
    </location>
</feature>
<dbReference type="InterPro" id="IPR009057">
    <property type="entry name" value="Homeodomain-like_sf"/>
</dbReference>
<sequence>EPSGQLEEYGNHALFQEMILIAMNAALAGTEPDSEQAVRHTIDQLRRSYWLDHSHQRLAEMAGLSPRQYSRIFQRITGKSPIDYLIGLRIDEAKRKLV</sequence>
<evidence type="ECO:0000259" key="3">
    <source>
        <dbReference type="PROSITE" id="PS01124"/>
    </source>
</evidence>
<keyword evidence="1" id="KW-0805">Transcription regulation</keyword>
<proteinExistence type="predicted"/>
<dbReference type="Gene3D" id="1.10.10.60">
    <property type="entry name" value="Homeodomain-like"/>
    <property type="match status" value="1"/>
</dbReference>
<evidence type="ECO:0000256" key="2">
    <source>
        <dbReference type="ARBA" id="ARBA00023163"/>
    </source>
</evidence>
<dbReference type="SUPFAM" id="SSF46689">
    <property type="entry name" value="Homeodomain-like"/>
    <property type="match status" value="1"/>
</dbReference>
<keyword evidence="2" id="KW-0804">Transcription</keyword>
<reference evidence="4 5" key="1">
    <citation type="submission" date="2021-07" db="EMBL/GenBank/DDBJ databases">
        <title>Paenibacillus radiodurans sp. nov., isolated from the southeastern edge of Tengger Desert.</title>
        <authorList>
            <person name="Zhang G."/>
        </authorList>
    </citation>
    <scope>NUCLEOTIDE SEQUENCE [LARGE SCALE GENOMIC DNA]</scope>
    <source>
        <strain evidence="4 5">CCM 7311</strain>
    </source>
</reference>
<name>A0ABS7CNW4_9BACL</name>
<dbReference type="InterPro" id="IPR018060">
    <property type="entry name" value="HTH_AraC"/>
</dbReference>
<dbReference type="EMBL" id="JAHZIK010003922">
    <property type="protein sequence ID" value="MBW7462425.1"/>
    <property type="molecule type" value="Genomic_DNA"/>
</dbReference>
<dbReference type="Proteomes" id="UP001519887">
    <property type="component" value="Unassembled WGS sequence"/>
</dbReference>
<comment type="caution">
    <text evidence="4">The sequence shown here is derived from an EMBL/GenBank/DDBJ whole genome shotgun (WGS) entry which is preliminary data.</text>
</comment>
<evidence type="ECO:0000313" key="4">
    <source>
        <dbReference type="EMBL" id="MBW7462425.1"/>
    </source>
</evidence>
<evidence type="ECO:0000256" key="1">
    <source>
        <dbReference type="ARBA" id="ARBA00023015"/>
    </source>
</evidence>
<dbReference type="PROSITE" id="PS01124">
    <property type="entry name" value="HTH_ARAC_FAMILY_2"/>
    <property type="match status" value="1"/>
</dbReference>
<evidence type="ECO:0000313" key="5">
    <source>
        <dbReference type="Proteomes" id="UP001519887"/>
    </source>
</evidence>
<gene>
    <name evidence="4" type="ORF">K0U00_51080</name>
</gene>
<dbReference type="Pfam" id="PF12833">
    <property type="entry name" value="HTH_18"/>
    <property type="match status" value="1"/>
</dbReference>
<protein>
    <submittedName>
        <fullName evidence="4">Helix-turn-helix domain-containing protein</fullName>
    </submittedName>
</protein>